<accession>A0ABD6BYN9</accession>
<evidence type="ECO:0000256" key="1">
    <source>
        <dbReference type="SAM" id="MobiDB-lite"/>
    </source>
</evidence>
<feature type="region of interest" description="Disordered" evidence="1">
    <location>
        <begin position="410"/>
        <end position="430"/>
    </location>
</feature>
<reference evidence="2 3" key="1">
    <citation type="journal article" date="2019" name="Int. J. Syst. Evol. Microbiol.">
        <title>The Global Catalogue of Microorganisms (GCM) 10K type strain sequencing project: providing services to taxonomists for standard genome sequencing and annotation.</title>
        <authorList>
            <consortium name="The Broad Institute Genomics Platform"/>
            <consortium name="The Broad Institute Genome Sequencing Center for Infectious Disease"/>
            <person name="Wu L."/>
            <person name="Ma J."/>
        </authorList>
    </citation>
    <scope>NUCLEOTIDE SEQUENCE [LARGE SCALE GENOMIC DNA]</scope>
    <source>
        <strain evidence="2 3">CGMCC 1.12689</strain>
    </source>
</reference>
<dbReference type="InterPro" id="IPR046718">
    <property type="entry name" value="DUF6610"/>
</dbReference>
<dbReference type="RefSeq" id="WP_256397049.1">
    <property type="nucleotide sequence ID" value="NZ_JANHDL010000004.1"/>
</dbReference>
<feature type="compositionally biased region" description="Polar residues" evidence="1">
    <location>
        <begin position="16"/>
        <end position="28"/>
    </location>
</feature>
<name>A0ABD6BYN9_9EURY</name>
<comment type="caution">
    <text evidence="2">The sequence shown here is derived from an EMBL/GenBank/DDBJ whole genome shotgun (WGS) entry which is preliminary data.</text>
</comment>
<sequence>MSSSQAGLGDYGATVPESTTESTYNSTRPKLGLESTPTSEPLPETIREARNADWVVFTGRYPYVFDAARLGFGIGHREDSSYQWIPEEVSLPVHFLDNEYLDADLDRFIDRVFEYEPEIAVVGDIYDRASLREHIDAANEIWGSYPDTNIIIVPKCEGILPDIPDQFVLGYPNGSSPIQATDIATYDEWRSVENRIHILGGTPLTTHAEIVNLTQESITGKPPADIGGVDWNGYQRYAEDHGDYASANGGWHRNLRDQYPPKRDLIRYSLLNAKHYWITHGVWPDTDPTDIQTRDELLTADAGESIRLNTTSDARELLLSPPPHTERKAQPIYRTDDTQATIIEPLSPIAALFSNLNWTPDGALSGSTEYTTPRAHHIEPICPGCGNHIFHRETERESSTDTAQVVSYEHQIQDDPRNYDSVPNSGEPALKTDRVFPAIHCYCSDACRTHTEGRSPDLLLDSAHTGAYGWPDGKHICTLRPADERR</sequence>
<feature type="region of interest" description="Disordered" evidence="1">
    <location>
        <begin position="1"/>
        <end position="43"/>
    </location>
</feature>
<protein>
    <submittedName>
        <fullName evidence="2">DUF6610 family protein</fullName>
    </submittedName>
</protein>
<proteinExistence type="predicted"/>
<keyword evidence="3" id="KW-1185">Reference proteome</keyword>
<gene>
    <name evidence="2" type="ORF">ACFR9T_06020</name>
</gene>
<dbReference type="Proteomes" id="UP001597185">
    <property type="component" value="Unassembled WGS sequence"/>
</dbReference>
<dbReference type="EMBL" id="JBHUDB010000002">
    <property type="protein sequence ID" value="MFD1570142.1"/>
    <property type="molecule type" value="Genomic_DNA"/>
</dbReference>
<dbReference type="Pfam" id="PF20314">
    <property type="entry name" value="DUF6610"/>
    <property type="match status" value="1"/>
</dbReference>
<dbReference type="AlphaFoldDB" id="A0ABD6BYN9"/>
<evidence type="ECO:0000313" key="3">
    <source>
        <dbReference type="Proteomes" id="UP001597185"/>
    </source>
</evidence>
<organism evidence="2 3">
    <name type="scientific">Halorubrum laminariae</name>
    <dbReference type="NCBI Taxonomy" id="1433523"/>
    <lineage>
        <taxon>Archaea</taxon>
        <taxon>Methanobacteriati</taxon>
        <taxon>Methanobacteriota</taxon>
        <taxon>Stenosarchaea group</taxon>
        <taxon>Halobacteria</taxon>
        <taxon>Halobacteriales</taxon>
        <taxon>Haloferacaceae</taxon>
        <taxon>Halorubrum</taxon>
    </lineage>
</organism>
<evidence type="ECO:0000313" key="2">
    <source>
        <dbReference type="EMBL" id="MFD1570142.1"/>
    </source>
</evidence>